<evidence type="ECO:0000256" key="4">
    <source>
        <dbReference type="SAM" id="SignalP"/>
    </source>
</evidence>
<dbReference type="PRINTS" id="PR00019">
    <property type="entry name" value="LEURICHRPT"/>
</dbReference>
<evidence type="ECO:0000256" key="3">
    <source>
        <dbReference type="SAM" id="Phobius"/>
    </source>
</evidence>
<dbReference type="EMBL" id="BFAA01011518">
    <property type="protein sequence ID" value="GCB77161.1"/>
    <property type="molecule type" value="Genomic_DNA"/>
</dbReference>
<dbReference type="PANTHER" id="PTHR24369">
    <property type="entry name" value="ANTIGEN BSP, PUTATIVE-RELATED"/>
    <property type="match status" value="1"/>
</dbReference>
<feature type="transmembrane region" description="Helical" evidence="3">
    <location>
        <begin position="615"/>
        <end position="637"/>
    </location>
</feature>
<evidence type="ECO:0000313" key="6">
    <source>
        <dbReference type="Proteomes" id="UP000288216"/>
    </source>
</evidence>
<dbReference type="SUPFAM" id="SSF52058">
    <property type="entry name" value="L domain-like"/>
    <property type="match status" value="2"/>
</dbReference>
<dbReference type="SMART" id="SM00369">
    <property type="entry name" value="LRR_TYP"/>
    <property type="match status" value="10"/>
</dbReference>
<dbReference type="InterPro" id="IPR003591">
    <property type="entry name" value="Leu-rich_rpt_typical-subtyp"/>
</dbReference>
<keyword evidence="2" id="KW-0677">Repeat</keyword>
<keyword evidence="6" id="KW-1185">Reference proteome</keyword>
<keyword evidence="3" id="KW-0472">Membrane</keyword>
<feature type="signal peptide" evidence="4">
    <location>
        <begin position="1"/>
        <end position="20"/>
    </location>
</feature>
<dbReference type="STRING" id="75743.A0A401PVK5"/>
<evidence type="ECO:0000256" key="1">
    <source>
        <dbReference type="ARBA" id="ARBA00022614"/>
    </source>
</evidence>
<dbReference type="PROSITE" id="PS51450">
    <property type="entry name" value="LRR"/>
    <property type="match status" value="5"/>
</dbReference>
<proteinExistence type="predicted"/>
<dbReference type="Pfam" id="PF00560">
    <property type="entry name" value="LRR_1"/>
    <property type="match status" value="2"/>
</dbReference>
<protein>
    <recommendedName>
        <fullName evidence="7">LRRCT domain-containing protein</fullName>
    </recommendedName>
</protein>
<dbReference type="Proteomes" id="UP000288216">
    <property type="component" value="Unassembled WGS sequence"/>
</dbReference>
<dbReference type="OrthoDB" id="8195690at2759"/>
<dbReference type="OMA" id="SPYNKMD"/>
<gene>
    <name evidence="5" type="ORF">scyTo_0017558</name>
</gene>
<sequence>MGHFHLLLVAVAVHSVTTTSRPMDFSPCQTIEAEALCQNRGLNIIPTGLPFNIWKLDLSVNRIKRLMMENLTLYNSLQHLDLQSNHLAFIQPGAFASLTHLEVLNLANNLLDLSKHGLGRLPYLKRLELSGNSLYTDVVEDFLKEAPLLEELSLARNSITKLSDHTFQGSPSLKHLNLQHNIIIEIESGAFQSLSNLSVLDLAMNSIPCISDFDLKQLQVLNLSKNSIEHFLTAESEDEYCLQWLDLSDNNLLYFPVFPKRNRLQHLDLSRNSIQGFSPPSSLLGGSADQNLTNVTKSSPSLYLTELIYLDLSYNEITSIPWDFFRSMNSLRFVNLSKNCLHSFVIGEMNVLNSLVELDLSTNALQNLSLARNSLNLLEKLSLQDNYLQTLPSNIFRALNRIRILNLRKNKINICGGTHKHEEDMDGCVSFSRIIPLGYLNLQNNNIQYLPPHAFHQTPLVELDISMNPGIHIHPEGLSGLEDLLTYLSLEDNGLPSLSVNLSYFSNLRTLDLSENQLTELLITSNSLPLETMDLRNNSFTALQETSLKMLNGTLRTLLLSGNPFDCCQSAWVGRLAWVNIVDKWSVLCHYPNGHPQTHLFNAQPSLCKEVTQDWTMWSLLLLILMIVALCAVVVSLGCCMARRQKVNGIFLHHVKA</sequence>
<evidence type="ECO:0008006" key="7">
    <source>
        <dbReference type="Google" id="ProtNLM"/>
    </source>
</evidence>
<comment type="caution">
    <text evidence="5">The sequence shown here is derived from an EMBL/GenBank/DDBJ whole genome shotgun (WGS) entry which is preliminary data.</text>
</comment>
<dbReference type="PANTHER" id="PTHR24369:SF213">
    <property type="entry name" value="INSULIN LIKE GROWTH FACTOR BINDING PROTEIN ACID LABILE SUBUNIT"/>
    <property type="match status" value="1"/>
</dbReference>
<dbReference type="InterPro" id="IPR001611">
    <property type="entry name" value="Leu-rich_rpt"/>
</dbReference>
<keyword evidence="3" id="KW-0812">Transmembrane</keyword>
<evidence type="ECO:0000256" key="2">
    <source>
        <dbReference type="ARBA" id="ARBA00022737"/>
    </source>
</evidence>
<keyword evidence="3" id="KW-1133">Transmembrane helix</keyword>
<dbReference type="Gene3D" id="3.80.10.10">
    <property type="entry name" value="Ribonuclease Inhibitor"/>
    <property type="match status" value="4"/>
</dbReference>
<evidence type="ECO:0000313" key="5">
    <source>
        <dbReference type="EMBL" id="GCB77161.1"/>
    </source>
</evidence>
<reference evidence="5 6" key="1">
    <citation type="journal article" date="2018" name="Nat. Ecol. Evol.">
        <title>Shark genomes provide insights into elasmobranch evolution and the origin of vertebrates.</title>
        <authorList>
            <person name="Hara Y"/>
            <person name="Yamaguchi K"/>
            <person name="Onimaru K"/>
            <person name="Kadota M"/>
            <person name="Koyanagi M"/>
            <person name="Keeley SD"/>
            <person name="Tatsumi K"/>
            <person name="Tanaka K"/>
            <person name="Motone F"/>
            <person name="Kageyama Y"/>
            <person name="Nozu R"/>
            <person name="Adachi N"/>
            <person name="Nishimura O"/>
            <person name="Nakagawa R"/>
            <person name="Tanegashima C"/>
            <person name="Kiyatake I"/>
            <person name="Matsumoto R"/>
            <person name="Murakumo K"/>
            <person name="Nishida K"/>
            <person name="Terakita A"/>
            <person name="Kuratani S"/>
            <person name="Sato K"/>
            <person name="Hyodo S Kuraku.S."/>
        </authorList>
    </citation>
    <scope>NUCLEOTIDE SEQUENCE [LARGE SCALE GENOMIC DNA]</scope>
</reference>
<dbReference type="AlphaFoldDB" id="A0A401PVK5"/>
<organism evidence="5 6">
    <name type="scientific">Scyliorhinus torazame</name>
    <name type="common">Cloudy catshark</name>
    <name type="synonym">Catulus torazame</name>
    <dbReference type="NCBI Taxonomy" id="75743"/>
    <lineage>
        <taxon>Eukaryota</taxon>
        <taxon>Metazoa</taxon>
        <taxon>Chordata</taxon>
        <taxon>Craniata</taxon>
        <taxon>Vertebrata</taxon>
        <taxon>Chondrichthyes</taxon>
        <taxon>Elasmobranchii</taxon>
        <taxon>Galeomorphii</taxon>
        <taxon>Galeoidea</taxon>
        <taxon>Carcharhiniformes</taxon>
        <taxon>Scyliorhinidae</taxon>
        <taxon>Scyliorhinus</taxon>
    </lineage>
</organism>
<name>A0A401PVK5_SCYTO</name>
<accession>A0A401PVK5</accession>
<dbReference type="InterPro" id="IPR050541">
    <property type="entry name" value="LRR_TM_domain-containing"/>
</dbReference>
<keyword evidence="4" id="KW-0732">Signal</keyword>
<feature type="chain" id="PRO_5019063772" description="LRRCT domain-containing protein" evidence="4">
    <location>
        <begin position="21"/>
        <end position="657"/>
    </location>
</feature>
<dbReference type="InterPro" id="IPR032675">
    <property type="entry name" value="LRR_dom_sf"/>
</dbReference>
<dbReference type="Pfam" id="PF13855">
    <property type="entry name" value="LRR_8"/>
    <property type="match status" value="4"/>
</dbReference>
<keyword evidence="1" id="KW-0433">Leucine-rich repeat</keyword>
<dbReference type="GO" id="GO:0005886">
    <property type="term" value="C:plasma membrane"/>
    <property type="evidence" value="ECO:0007669"/>
    <property type="project" value="TreeGrafter"/>
</dbReference>